<dbReference type="EMBL" id="JBDFQZ010000013">
    <property type="protein sequence ID" value="KAK9669574.1"/>
    <property type="molecule type" value="Genomic_DNA"/>
</dbReference>
<dbReference type="GO" id="GO:0009451">
    <property type="term" value="P:RNA modification"/>
    <property type="evidence" value="ECO:0007669"/>
    <property type="project" value="InterPro"/>
</dbReference>
<dbReference type="InterPro" id="IPR046960">
    <property type="entry name" value="PPR_At4g14850-like_plant"/>
</dbReference>
<dbReference type="Pfam" id="PF20431">
    <property type="entry name" value="E_motif"/>
    <property type="match status" value="1"/>
</dbReference>
<name>A0AAW1H2E3_SAPOF</name>
<organism evidence="4 5">
    <name type="scientific">Saponaria officinalis</name>
    <name type="common">Common soapwort</name>
    <name type="synonym">Lychnis saponaria</name>
    <dbReference type="NCBI Taxonomy" id="3572"/>
    <lineage>
        <taxon>Eukaryota</taxon>
        <taxon>Viridiplantae</taxon>
        <taxon>Streptophyta</taxon>
        <taxon>Embryophyta</taxon>
        <taxon>Tracheophyta</taxon>
        <taxon>Spermatophyta</taxon>
        <taxon>Magnoliopsida</taxon>
        <taxon>eudicotyledons</taxon>
        <taxon>Gunneridae</taxon>
        <taxon>Pentapetalae</taxon>
        <taxon>Caryophyllales</taxon>
        <taxon>Caryophyllaceae</taxon>
        <taxon>Caryophylleae</taxon>
        <taxon>Saponaria</taxon>
    </lineage>
</organism>
<gene>
    <name evidence="4" type="ORF">RND81_13G140800</name>
</gene>
<comment type="caution">
    <text evidence="4">The sequence shown here is derived from an EMBL/GenBank/DDBJ whole genome shotgun (WGS) entry which is preliminary data.</text>
</comment>
<evidence type="ECO:0000256" key="1">
    <source>
        <dbReference type="ARBA" id="ARBA00022737"/>
    </source>
</evidence>
<accession>A0AAW1H2E3</accession>
<evidence type="ECO:0000313" key="5">
    <source>
        <dbReference type="Proteomes" id="UP001443914"/>
    </source>
</evidence>
<evidence type="ECO:0000256" key="3">
    <source>
        <dbReference type="PROSITE-ProRule" id="PRU00708"/>
    </source>
</evidence>
<feature type="repeat" description="PPR" evidence="3">
    <location>
        <begin position="293"/>
        <end position="327"/>
    </location>
</feature>
<keyword evidence="5" id="KW-1185">Reference proteome</keyword>
<evidence type="ECO:0008006" key="6">
    <source>
        <dbReference type="Google" id="ProtNLM"/>
    </source>
</evidence>
<feature type="repeat" description="PPR" evidence="3">
    <location>
        <begin position="192"/>
        <end position="226"/>
    </location>
</feature>
<dbReference type="NCBIfam" id="TIGR00756">
    <property type="entry name" value="PPR"/>
    <property type="match status" value="4"/>
</dbReference>
<dbReference type="InterPro" id="IPR046848">
    <property type="entry name" value="E_motif"/>
</dbReference>
<keyword evidence="1" id="KW-0677">Repeat</keyword>
<feature type="repeat" description="PPR" evidence="3">
    <location>
        <begin position="161"/>
        <end position="191"/>
    </location>
</feature>
<sequence>MNHQLSNFIRLTYHINHLKQIHALILTNCCSLSPLFVQKLLHLSYINYARKVFDEMPKPDERMYNAFITAYTRHYSYRDALGMFYSMRREITNVTNFTFPPVLKSCAALFMFESGKQVHSLIVSYGFDSNRYVQTALMDLYAKSGDLVSAKLVFDGILDRDPITYNCLISGYSKCGDVVAARRLFDLMTERTIVSWNSMVSCYAQSGKLHEAMRMFELMQLEKFRPNEISLATVLSVCASLGDLDMGLKLKRYIDDNNMSSNMIVSTALLEMFVKCGAVNEARQVFDSMGERDVITWGSMVAGYAQNGRAVEALELFESMKCHKIQPNDVTLVSVLSACSKLGSVETGEQIGSYIENEGFDSNVFVASALLTMYSRCGSMNKAWNVFNRINVKDIVCWNSMISGLAINGYGIDAINLFNKMENVQIKNAANLKPDNVTFASLLIACVHGGLIDMGLEFFHKMRADYNLTPQIEHYACIVDLFCRNGKPNEAYEFILQMEERPNVVIWGSLLSACRSNSNVELAEIALEKLIELEPENSGNYVLLSNIYANSGRWQDALRVRNLMKSKKVQKTAAYSWIELEDGIHKFLVTDSSHPRYSEIYDVVNGLTLLATDETDVYTEF</sequence>
<dbReference type="Gene3D" id="1.25.40.10">
    <property type="entry name" value="Tetratricopeptide repeat domain"/>
    <property type="match status" value="5"/>
</dbReference>
<dbReference type="InterPro" id="IPR002885">
    <property type="entry name" value="PPR_rpt"/>
</dbReference>
<evidence type="ECO:0000313" key="4">
    <source>
        <dbReference type="EMBL" id="KAK9669574.1"/>
    </source>
</evidence>
<dbReference type="Pfam" id="PF13041">
    <property type="entry name" value="PPR_2"/>
    <property type="match status" value="3"/>
</dbReference>
<dbReference type="FunFam" id="1.25.40.10:FF:000031">
    <property type="entry name" value="Pentatricopeptide repeat-containing protein mitochondrial"/>
    <property type="match status" value="2"/>
</dbReference>
<dbReference type="AlphaFoldDB" id="A0AAW1H2E3"/>
<evidence type="ECO:0000256" key="2">
    <source>
        <dbReference type="ARBA" id="ARBA00061659"/>
    </source>
</evidence>
<dbReference type="Proteomes" id="UP001443914">
    <property type="component" value="Unassembled WGS sequence"/>
</dbReference>
<protein>
    <recommendedName>
        <fullName evidence="6">Pentatricopeptide repeat-containing protein</fullName>
    </recommendedName>
</protein>
<dbReference type="InterPro" id="IPR011990">
    <property type="entry name" value="TPR-like_helical_dom_sf"/>
</dbReference>
<comment type="similarity">
    <text evidence="2">Belongs to the PPR family. PCMP-E subfamily.</text>
</comment>
<dbReference type="PANTHER" id="PTHR47926:SF537">
    <property type="entry name" value="PENTACOTRIPEPTIDE-REPEAT REGION OF PRORP DOMAIN-CONTAINING PROTEIN"/>
    <property type="match status" value="1"/>
</dbReference>
<reference evidence="4" key="1">
    <citation type="submission" date="2024-03" db="EMBL/GenBank/DDBJ databases">
        <title>WGS assembly of Saponaria officinalis var. Norfolk2.</title>
        <authorList>
            <person name="Jenkins J."/>
            <person name="Shu S."/>
            <person name="Grimwood J."/>
            <person name="Barry K."/>
            <person name="Goodstein D."/>
            <person name="Schmutz J."/>
            <person name="Leebens-Mack J."/>
            <person name="Osbourn A."/>
        </authorList>
    </citation>
    <scope>NUCLEOTIDE SEQUENCE [LARGE SCALE GENOMIC DNA]</scope>
    <source>
        <strain evidence="4">JIC</strain>
    </source>
</reference>
<proteinExistence type="inferred from homology"/>
<feature type="repeat" description="PPR" evidence="3">
    <location>
        <begin position="394"/>
        <end position="428"/>
    </location>
</feature>
<dbReference type="PANTHER" id="PTHR47926">
    <property type="entry name" value="PENTATRICOPEPTIDE REPEAT-CONTAINING PROTEIN"/>
    <property type="match status" value="1"/>
</dbReference>
<dbReference type="PROSITE" id="PS51375">
    <property type="entry name" value="PPR"/>
    <property type="match status" value="4"/>
</dbReference>
<dbReference type="Pfam" id="PF01535">
    <property type="entry name" value="PPR"/>
    <property type="match status" value="5"/>
</dbReference>
<dbReference type="GO" id="GO:0003723">
    <property type="term" value="F:RNA binding"/>
    <property type="evidence" value="ECO:0007669"/>
    <property type="project" value="InterPro"/>
</dbReference>
<dbReference type="FunFam" id="1.25.40.10:FF:000280">
    <property type="entry name" value="Pentatricopeptide repeat-containing protein"/>
    <property type="match status" value="1"/>
</dbReference>
<dbReference type="SUPFAM" id="SSF48452">
    <property type="entry name" value="TPR-like"/>
    <property type="match status" value="1"/>
</dbReference>